<sequence length="228" mass="25586">MILVHGLSGSMRWWQHNVQALAQDHCVYLIDLPGFGTMRRVRNRFAIVHVARWLLAWMEAVKIQRAHFMGHSMGGYICIWIAAHHPEVVSRLILISPAVLTQIHTVWGYTRPLLTAIRYIKKGFFSILAFDALRAGPLTLLRAAHDLLSVDAQGDITKITAPTLLVWGEHDTLIPPSVGKILCTTIANSYLVVLKNASHVSMYDQPEHFNRLAETFLKGQSLDEASSC</sequence>
<name>A0A402BJ83_9CHLR</name>
<dbReference type="OrthoDB" id="151598at2"/>
<comment type="caution">
    <text evidence="2">The sequence shown here is derived from an EMBL/GenBank/DDBJ whole genome shotgun (WGS) entry which is preliminary data.</text>
</comment>
<dbReference type="InterPro" id="IPR000073">
    <property type="entry name" value="AB_hydrolase_1"/>
</dbReference>
<reference evidence="3" key="1">
    <citation type="submission" date="2018-12" db="EMBL/GenBank/DDBJ databases">
        <title>Tengunoibacter tsumagoiensis gen. nov., sp. nov., Dictyobacter kobayashii sp. nov., D. alpinus sp. nov., and D. joshuensis sp. nov. and description of Dictyobacteraceae fam. nov. within the order Ktedonobacterales isolated from Tengu-no-mugimeshi.</title>
        <authorList>
            <person name="Wang C.M."/>
            <person name="Zheng Y."/>
            <person name="Sakai Y."/>
            <person name="Toyoda A."/>
            <person name="Minakuchi Y."/>
            <person name="Abe K."/>
            <person name="Yokota A."/>
            <person name="Yabe S."/>
        </authorList>
    </citation>
    <scope>NUCLEOTIDE SEQUENCE [LARGE SCALE GENOMIC DNA]</scope>
    <source>
        <strain evidence="3">Uno16</strain>
    </source>
</reference>
<evidence type="ECO:0000313" key="2">
    <source>
        <dbReference type="EMBL" id="GCE31357.1"/>
    </source>
</evidence>
<evidence type="ECO:0000313" key="3">
    <source>
        <dbReference type="Proteomes" id="UP000287171"/>
    </source>
</evidence>
<dbReference type="InterPro" id="IPR050266">
    <property type="entry name" value="AB_hydrolase_sf"/>
</dbReference>
<protein>
    <submittedName>
        <fullName evidence="2">Dihydrolipoamide acetyltransferase</fullName>
    </submittedName>
</protein>
<feature type="domain" description="AB hydrolase-1" evidence="1">
    <location>
        <begin position="1"/>
        <end position="104"/>
    </location>
</feature>
<dbReference type="GO" id="GO:0016740">
    <property type="term" value="F:transferase activity"/>
    <property type="evidence" value="ECO:0007669"/>
    <property type="project" value="UniProtKB-KW"/>
</dbReference>
<keyword evidence="2" id="KW-0808">Transferase</keyword>
<dbReference type="PRINTS" id="PR00111">
    <property type="entry name" value="ABHYDROLASE"/>
</dbReference>
<evidence type="ECO:0000259" key="1">
    <source>
        <dbReference type="Pfam" id="PF00561"/>
    </source>
</evidence>
<dbReference type="RefSeq" id="WP_126631333.1">
    <property type="nucleotide sequence ID" value="NZ_BIFT01000002.1"/>
</dbReference>
<dbReference type="EMBL" id="BIFT01000002">
    <property type="protein sequence ID" value="GCE31357.1"/>
    <property type="molecule type" value="Genomic_DNA"/>
</dbReference>
<dbReference type="Proteomes" id="UP000287171">
    <property type="component" value="Unassembled WGS sequence"/>
</dbReference>
<keyword evidence="3" id="KW-1185">Reference proteome</keyword>
<dbReference type="SUPFAM" id="SSF53474">
    <property type="entry name" value="alpha/beta-Hydrolases"/>
    <property type="match status" value="1"/>
</dbReference>
<dbReference type="Gene3D" id="3.40.50.1820">
    <property type="entry name" value="alpha/beta hydrolase"/>
    <property type="match status" value="1"/>
</dbReference>
<accession>A0A402BJ83</accession>
<dbReference type="PANTHER" id="PTHR43798:SF33">
    <property type="entry name" value="HYDROLASE, PUTATIVE (AFU_ORTHOLOGUE AFUA_2G14860)-RELATED"/>
    <property type="match status" value="1"/>
</dbReference>
<dbReference type="PANTHER" id="PTHR43798">
    <property type="entry name" value="MONOACYLGLYCEROL LIPASE"/>
    <property type="match status" value="1"/>
</dbReference>
<dbReference type="InterPro" id="IPR029058">
    <property type="entry name" value="AB_hydrolase_fold"/>
</dbReference>
<gene>
    <name evidence="2" type="ORF">KDA_68410</name>
</gene>
<dbReference type="AlphaFoldDB" id="A0A402BJ83"/>
<organism evidence="2 3">
    <name type="scientific">Dictyobacter alpinus</name>
    <dbReference type="NCBI Taxonomy" id="2014873"/>
    <lineage>
        <taxon>Bacteria</taxon>
        <taxon>Bacillati</taxon>
        <taxon>Chloroflexota</taxon>
        <taxon>Ktedonobacteria</taxon>
        <taxon>Ktedonobacterales</taxon>
        <taxon>Dictyobacteraceae</taxon>
        <taxon>Dictyobacter</taxon>
    </lineage>
</organism>
<dbReference type="Pfam" id="PF00561">
    <property type="entry name" value="Abhydrolase_1"/>
    <property type="match status" value="1"/>
</dbReference>
<dbReference type="GO" id="GO:0016020">
    <property type="term" value="C:membrane"/>
    <property type="evidence" value="ECO:0007669"/>
    <property type="project" value="TreeGrafter"/>
</dbReference>
<proteinExistence type="predicted"/>